<feature type="domain" description="Phosphoribosyl-dephospho-CoA transferase MdcG N-terminal" evidence="4">
    <location>
        <begin position="8"/>
        <end position="85"/>
    </location>
</feature>
<sequence>MDGDRPVRHDWVYLGAGWAEQLRSPLLPDVVVHATAWREQGRPFAVARQDIPDRDDELRLTLTLPDRRHLSLHVALPAVERRLPPPTVQEARPSAPDAWRPALDDVIALGTALDLTVGVFGSLAWQHRSGVPFVRPLSDVDLLFTPARWSDVERLLFGLEAVSRRHSVVRLDGEVLLPDGGAVSWRELALEPERIWVTGPRGASPRTLRELRALFPSES</sequence>
<dbReference type="AlphaFoldDB" id="A0A3A8HQ18"/>
<name>A0A3A8HQ18_9BACT</name>
<accession>A0A3A8HQ18</accession>
<dbReference type="GO" id="GO:0016779">
    <property type="term" value="F:nucleotidyltransferase activity"/>
    <property type="evidence" value="ECO:0007669"/>
    <property type="project" value="UniProtKB-KW"/>
</dbReference>
<evidence type="ECO:0000256" key="2">
    <source>
        <dbReference type="ARBA" id="ARBA00022695"/>
    </source>
</evidence>
<organism evidence="5 6">
    <name type="scientific">Corallococcus exercitus</name>
    <dbReference type="NCBI Taxonomy" id="2316736"/>
    <lineage>
        <taxon>Bacteria</taxon>
        <taxon>Pseudomonadati</taxon>
        <taxon>Myxococcota</taxon>
        <taxon>Myxococcia</taxon>
        <taxon>Myxococcales</taxon>
        <taxon>Cystobacterineae</taxon>
        <taxon>Myxococcaceae</taxon>
        <taxon>Corallococcus</taxon>
    </lineage>
</organism>
<dbReference type="EMBL" id="JABFJV010000098">
    <property type="protein sequence ID" value="NOK35191.1"/>
    <property type="molecule type" value="Genomic_DNA"/>
</dbReference>
<evidence type="ECO:0000313" key="5">
    <source>
        <dbReference type="EMBL" id="NOK35191.1"/>
    </source>
</evidence>
<proteinExistence type="predicted"/>
<dbReference type="Proteomes" id="UP000563426">
    <property type="component" value="Unassembled WGS sequence"/>
</dbReference>
<evidence type="ECO:0000259" key="3">
    <source>
        <dbReference type="Pfam" id="PF10620"/>
    </source>
</evidence>
<keyword evidence="1" id="KW-0808">Transferase</keyword>
<protein>
    <submittedName>
        <fullName evidence="5">Malonate decarboxylase holo-[acyl-carrier-protein] synthase</fullName>
    </submittedName>
</protein>
<gene>
    <name evidence="5" type="primary">mdcG</name>
    <name evidence="5" type="ORF">HMI49_18485</name>
</gene>
<evidence type="ECO:0000259" key="4">
    <source>
        <dbReference type="Pfam" id="PF20866"/>
    </source>
</evidence>
<reference evidence="5 6" key="1">
    <citation type="submission" date="2020-05" db="EMBL/GenBank/DDBJ databases">
        <authorList>
            <person name="Whitworth D."/>
        </authorList>
    </citation>
    <scope>NUCLEOTIDE SEQUENCE [LARGE SCALE GENOMIC DNA]</scope>
    <source>
        <strain evidence="5 6">AB043B</strain>
    </source>
</reference>
<dbReference type="RefSeq" id="WP_120528035.1">
    <property type="nucleotide sequence ID" value="NZ_JABFJV010000098.1"/>
</dbReference>
<dbReference type="Pfam" id="PF20866">
    <property type="entry name" value="MdcG_N"/>
    <property type="match status" value="1"/>
</dbReference>
<keyword evidence="2" id="KW-0548">Nucleotidyltransferase</keyword>
<dbReference type="InterPro" id="IPR017557">
    <property type="entry name" value="Holo-ACP_synthase"/>
</dbReference>
<dbReference type="NCBIfam" id="TIGR03135">
    <property type="entry name" value="malonate_mdcG"/>
    <property type="match status" value="1"/>
</dbReference>
<comment type="caution">
    <text evidence="5">The sequence shown here is derived from an EMBL/GenBank/DDBJ whole genome shotgun (WGS) entry which is preliminary data.</text>
</comment>
<keyword evidence="6" id="KW-1185">Reference proteome</keyword>
<dbReference type="InterPro" id="IPR048903">
    <property type="entry name" value="MdcG_N"/>
</dbReference>
<evidence type="ECO:0000256" key="1">
    <source>
        <dbReference type="ARBA" id="ARBA00022679"/>
    </source>
</evidence>
<evidence type="ECO:0000313" key="6">
    <source>
        <dbReference type="Proteomes" id="UP000563426"/>
    </source>
</evidence>
<dbReference type="InterPro" id="IPR049180">
    <property type="entry name" value="MdcG_C"/>
</dbReference>
<dbReference type="OrthoDB" id="5498803at2"/>
<dbReference type="Pfam" id="PF10620">
    <property type="entry name" value="MdcG"/>
    <property type="match status" value="1"/>
</dbReference>
<feature type="domain" description="Phosphoribosyl-dephospho-CoA transferase MdcG C-terminal" evidence="3">
    <location>
        <begin position="89"/>
        <end position="202"/>
    </location>
</feature>